<organism evidence="1 2">
    <name type="scientific">Bauhinia variegata</name>
    <name type="common">Purple orchid tree</name>
    <name type="synonym">Phanera variegata</name>
    <dbReference type="NCBI Taxonomy" id="167791"/>
    <lineage>
        <taxon>Eukaryota</taxon>
        <taxon>Viridiplantae</taxon>
        <taxon>Streptophyta</taxon>
        <taxon>Embryophyta</taxon>
        <taxon>Tracheophyta</taxon>
        <taxon>Spermatophyta</taxon>
        <taxon>Magnoliopsida</taxon>
        <taxon>eudicotyledons</taxon>
        <taxon>Gunneridae</taxon>
        <taxon>Pentapetalae</taxon>
        <taxon>rosids</taxon>
        <taxon>fabids</taxon>
        <taxon>Fabales</taxon>
        <taxon>Fabaceae</taxon>
        <taxon>Cercidoideae</taxon>
        <taxon>Cercideae</taxon>
        <taxon>Bauhiniinae</taxon>
        <taxon>Bauhinia</taxon>
    </lineage>
</organism>
<reference evidence="1 2" key="1">
    <citation type="journal article" date="2022" name="DNA Res.">
        <title>Chromosomal-level genome assembly of the orchid tree Bauhinia variegata (Leguminosae; Cercidoideae) supports the allotetraploid origin hypothesis of Bauhinia.</title>
        <authorList>
            <person name="Zhong Y."/>
            <person name="Chen Y."/>
            <person name="Zheng D."/>
            <person name="Pang J."/>
            <person name="Liu Y."/>
            <person name="Luo S."/>
            <person name="Meng S."/>
            <person name="Qian L."/>
            <person name="Wei D."/>
            <person name="Dai S."/>
            <person name="Zhou R."/>
        </authorList>
    </citation>
    <scope>NUCLEOTIDE SEQUENCE [LARGE SCALE GENOMIC DNA]</scope>
    <source>
        <strain evidence="1">BV-YZ2020</strain>
    </source>
</reference>
<dbReference type="EMBL" id="CM039428">
    <property type="protein sequence ID" value="KAI4351805.1"/>
    <property type="molecule type" value="Genomic_DNA"/>
</dbReference>
<sequence>MERIKSMFPLFMSNPVFLSAKPSRPFKVSIKAPPPDFDYRLEIVQDSRDAIAEFHPELLDLAENGSLVLIEKKRFGPVPAWRSEFVEPEKIWLVGTNHISQESPVVVERVVRAIKPDNVVVELCRSRAGIMYASADRELGKQLRSNMFSLSGSGFFGAVGRSINLGGQTALALRLLLAAFSSKLSSDINRPFGDEFRAARKVSEEVGAQIVLGDRPIEITLQRTWNALKWTEKLSLVLSVIRGITSKSDISTNKIEVTSLTMESSLDDGSFQLYEQLSFSYPSLLQPLVHERDTYLAWSLKRSKAVNNCKTVVGVIGKGHMNGVIYALVSDLGDLRFRDLVGKISYNGGSNSNGWIEDLAKSLLAKVAAKGRSGNCWIKGFCCKRKFVFDSRFSIRVEGDMKPIFCGNFEYDARQSDLERLFKRYGKVDRVDMKSGFAFIYMEDEQDAEDAIRALDRVEFGRKGRRLRVEWTKHERGIRRPGGPRRSSTNVRPSKTLFVINFDTYHTRTRDLERHFEPYGKIVNVRIRRNFAFVQYESEDDAARALEATNMSKLMDRVISVEFAAKDDDDRRNGYSPERSYARPRDRSRDRRRSPSPYRRDRGSPDYGHAASPYRRDRGSPDYGQGRSRSPSRRGRASPHYGRGSRSPHRREKDASDHVHDSSHSPYHKEQMRTDRGNSPFHSPNGREKRSPQNGRGSSHSPREMERASPENAHGSRRSPDAKGNSSPYNGYAGSPNSMPEPRDSPNYDAPESPMHERYRSQSPAAEE</sequence>
<comment type="caution">
    <text evidence="1">The sequence shown here is derived from an EMBL/GenBank/DDBJ whole genome shotgun (WGS) entry which is preliminary data.</text>
</comment>
<keyword evidence="2" id="KW-1185">Reference proteome</keyword>
<protein>
    <submittedName>
        <fullName evidence="1">Uncharacterized protein</fullName>
    </submittedName>
</protein>
<proteinExistence type="predicted"/>
<evidence type="ECO:0000313" key="2">
    <source>
        <dbReference type="Proteomes" id="UP000828941"/>
    </source>
</evidence>
<gene>
    <name evidence="1" type="ORF">L6164_006119</name>
</gene>
<evidence type="ECO:0000313" key="1">
    <source>
        <dbReference type="EMBL" id="KAI4351805.1"/>
    </source>
</evidence>
<name>A0ACB9PSQ7_BAUVA</name>
<dbReference type="Proteomes" id="UP000828941">
    <property type="component" value="Chromosome 3"/>
</dbReference>
<accession>A0ACB9PSQ7</accession>